<name>A0A7V5Y0K1_UNCW3</name>
<organism evidence="2">
    <name type="scientific">candidate division WOR-3 bacterium</name>
    <dbReference type="NCBI Taxonomy" id="2052148"/>
    <lineage>
        <taxon>Bacteria</taxon>
        <taxon>Bacteria division WOR-3</taxon>
    </lineage>
</organism>
<proteinExistence type="predicted"/>
<dbReference type="EMBL" id="DTHS01000031">
    <property type="protein sequence ID" value="HHR48994.1"/>
    <property type="molecule type" value="Genomic_DNA"/>
</dbReference>
<evidence type="ECO:0000256" key="1">
    <source>
        <dbReference type="SAM" id="Phobius"/>
    </source>
</evidence>
<keyword evidence="1" id="KW-0812">Transmembrane</keyword>
<comment type="caution">
    <text evidence="2">The sequence shown here is derived from an EMBL/GenBank/DDBJ whole genome shotgun (WGS) entry which is preliminary data.</text>
</comment>
<protein>
    <submittedName>
        <fullName evidence="2">Uncharacterized protein</fullName>
    </submittedName>
</protein>
<reference evidence="2" key="1">
    <citation type="journal article" date="2020" name="mSystems">
        <title>Genome- and Community-Level Interaction Insights into Carbon Utilization and Element Cycling Functions of Hydrothermarchaeota in Hydrothermal Sediment.</title>
        <authorList>
            <person name="Zhou Z."/>
            <person name="Liu Y."/>
            <person name="Xu W."/>
            <person name="Pan J."/>
            <person name="Luo Z.H."/>
            <person name="Li M."/>
        </authorList>
    </citation>
    <scope>NUCLEOTIDE SEQUENCE [LARGE SCALE GENOMIC DNA]</scope>
    <source>
        <strain evidence="2">SpSt-791</strain>
    </source>
</reference>
<sequence length="141" mass="17004">MEKIKYEIFHFKNNFKKSIFVSIFLFSLLIILLLFWGFLWFLLALLLFWATLNNYFFKITYQLDEEGITIKKIFLKNYRQWKEFKKILYTQNGLVLSPFPYKTYLDNFRGVHIFLPQNPIIRKAVVDFINKKILGTNLDAG</sequence>
<evidence type="ECO:0000313" key="2">
    <source>
        <dbReference type="EMBL" id="HHR48994.1"/>
    </source>
</evidence>
<gene>
    <name evidence="2" type="ORF">ENV79_05095</name>
</gene>
<feature type="transmembrane region" description="Helical" evidence="1">
    <location>
        <begin position="20"/>
        <end position="50"/>
    </location>
</feature>
<accession>A0A7V5Y0K1</accession>
<dbReference type="AlphaFoldDB" id="A0A7V5Y0K1"/>
<keyword evidence="1" id="KW-1133">Transmembrane helix</keyword>
<keyword evidence="1" id="KW-0472">Membrane</keyword>